<feature type="domain" description="CCDC81 HU" evidence="3">
    <location>
        <begin position="3"/>
        <end position="58"/>
    </location>
</feature>
<keyword evidence="5" id="KW-1185">Reference proteome</keyword>
<feature type="region of interest" description="Disordered" evidence="2">
    <location>
        <begin position="242"/>
        <end position="265"/>
    </location>
</feature>
<organism evidence="4 5">
    <name type="scientific">Fasciola hepatica</name>
    <name type="common">Liver fluke</name>
    <dbReference type="NCBI Taxonomy" id="6192"/>
    <lineage>
        <taxon>Eukaryota</taxon>
        <taxon>Metazoa</taxon>
        <taxon>Spiralia</taxon>
        <taxon>Lophotrochozoa</taxon>
        <taxon>Platyhelminthes</taxon>
        <taxon>Trematoda</taxon>
        <taxon>Digenea</taxon>
        <taxon>Plagiorchiida</taxon>
        <taxon>Echinostomata</taxon>
        <taxon>Echinostomatoidea</taxon>
        <taxon>Fasciolidae</taxon>
        <taxon>Fasciola</taxon>
    </lineage>
</organism>
<accession>A0A4E0R7M2</accession>
<dbReference type="Pfam" id="PF18289">
    <property type="entry name" value="HU-CCDC81_euk_2"/>
    <property type="match status" value="1"/>
</dbReference>
<evidence type="ECO:0000256" key="1">
    <source>
        <dbReference type="SAM" id="Coils"/>
    </source>
</evidence>
<dbReference type="InterPro" id="IPR040673">
    <property type="entry name" value="CCDC81_HU_dom_2"/>
</dbReference>
<evidence type="ECO:0000313" key="5">
    <source>
        <dbReference type="Proteomes" id="UP000230066"/>
    </source>
</evidence>
<dbReference type="PANTHER" id="PTHR14362:SF2">
    <property type="entry name" value="COILED-COIL DOMAIN-CONTAINING PROTEIN 81"/>
    <property type="match status" value="1"/>
</dbReference>
<dbReference type="AlphaFoldDB" id="A0A4E0R7M2"/>
<proteinExistence type="predicted"/>
<feature type="coiled-coil region" evidence="1">
    <location>
        <begin position="408"/>
        <end position="438"/>
    </location>
</feature>
<dbReference type="InterPro" id="IPR026295">
    <property type="entry name" value="CCD81"/>
</dbReference>
<dbReference type="EMBL" id="JXXN02002458">
    <property type="protein sequence ID" value="THD22896.1"/>
    <property type="molecule type" value="Genomic_DNA"/>
</dbReference>
<reference evidence="4" key="1">
    <citation type="submission" date="2019-03" db="EMBL/GenBank/DDBJ databases">
        <title>Improved annotation for the trematode Fasciola hepatica.</title>
        <authorList>
            <person name="Choi Y.-J."/>
            <person name="Martin J."/>
            <person name="Mitreva M."/>
        </authorList>
    </citation>
    <scope>NUCLEOTIDE SEQUENCE [LARGE SCALE GENOMIC DNA]</scope>
</reference>
<evidence type="ECO:0000259" key="3">
    <source>
        <dbReference type="Pfam" id="PF18289"/>
    </source>
</evidence>
<dbReference type="GO" id="GO:0005815">
    <property type="term" value="C:microtubule organizing center"/>
    <property type="evidence" value="ECO:0007669"/>
    <property type="project" value="TreeGrafter"/>
</dbReference>
<comment type="caution">
    <text evidence="4">The sequence shown here is derived from an EMBL/GenBank/DDBJ whole genome shotgun (WGS) entry which is preliminary data.</text>
</comment>
<evidence type="ECO:0000256" key="2">
    <source>
        <dbReference type="SAM" id="MobiDB-lite"/>
    </source>
</evidence>
<gene>
    <name evidence="4" type="ORF">D915_006434</name>
</gene>
<sequence length="632" mass="72822">MKYPREMIEACIERVHTTINQYLHENQPVEVVFDDVGQLKITNERVKFQFFRSFLRQLVNAKYFIHFMKHRPNTVDSVTTNRSTRTEDSASSSHVFLGKLEPILETHDEEGSGLYSNEAVLADDIHSTRSLCSTKLSDQQNKAQKLTSEFALSTVKCIPSRNSENHSEPPVEIHSEGSFCVCGKRNATASLSRLSSASRASRIRGLSASDAETERKPNLTDFLPPLPKLDPGKLDLTECPPSNRAAWTSSRDPCASPTNSGRSRMSGILSCRLSRASQKENLASRFQNIQSKCAHTDATGRDLCYVCHQREKRNIPVDMEQDRKRRKEQEDEILLTYQKIRAQNSLQQEQKRELDRRADLIKQAAFNLGVADAKRLKHSFVDQAEYRTCILARPNEKEIKLMKQNELRKQLARQITHNETETRKAEEEERLLGKLEQTHLAEEIREERKRLWEKTKCSQKAYKSALDYQIDHKPERIPRAQDNDGQTLFGAHHYDPVKLEEARERALAVHQAQIKAAQERKDLVKLKNDMESAQETDLLKRVHHDLICDGVKRREAQEAMRRYMESEWTKAIQEKKDRERLEKVLVNQPSAMVLQDQCATTKRCFQCKRRLENIGQTNLIGQPSEPGMSYVM</sequence>
<dbReference type="Proteomes" id="UP000230066">
    <property type="component" value="Unassembled WGS sequence"/>
</dbReference>
<evidence type="ECO:0000313" key="4">
    <source>
        <dbReference type="EMBL" id="THD22896.1"/>
    </source>
</evidence>
<feature type="compositionally biased region" description="Polar residues" evidence="2">
    <location>
        <begin position="245"/>
        <end position="263"/>
    </location>
</feature>
<protein>
    <recommendedName>
        <fullName evidence="3">CCDC81 HU domain-containing protein</fullName>
    </recommendedName>
</protein>
<dbReference type="PANTHER" id="PTHR14362">
    <property type="entry name" value="COILED-COIL DOMAIN-CONTAINING PROTEIN 81"/>
    <property type="match status" value="1"/>
</dbReference>
<keyword evidence="1" id="KW-0175">Coiled coil</keyword>
<feature type="coiled-coil region" evidence="1">
    <location>
        <begin position="507"/>
        <end position="536"/>
    </location>
</feature>
<feature type="region of interest" description="Disordered" evidence="2">
    <location>
        <begin position="202"/>
        <end position="226"/>
    </location>
</feature>
<name>A0A4E0R7M2_FASHE</name>